<evidence type="ECO:0000259" key="2">
    <source>
        <dbReference type="PROSITE" id="PS51674"/>
    </source>
</evidence>
<evidence type="ECO:0000313" key="3">
    <source>
        <dbReference type="EMBL" id="RII93287.1"/>
    </source>
</evidence>
<dbReference type="InterPro" id="IPR034768">
    <property type="entry name" value="4FE4S_WBL"/>
</dbReference>
<evidence type="ECO:0000313" key="4">
    <source>
        <dbReference type="Proteomes" id="UP000265355"/>
    </source>
</evidence>
<evidence type="ECO:0000256" key="1">
    <source>
        <dbReference type="SAM" id="MobiDB-lite"/>
    </source>
</evidence>
<proteinExistence type="predicted"/>
<organism evidence="3 4">
    <name type="scientific">Clavibacter californiensis</name>
    <dbReference type="NCBI Taxonomy" id="1401995"/>
    <lineage>
        <taxon>Bacteria</taxon>
        <taxon>Bacillati</taxon>
        <taxon>Actinomycetota</taxon>
        <taxon>Actinomycetes</taxon>
        <taxon>Micrococcales</taxon>
        <taxon>Microbacteriaceae</taxon>
        <taxon>Clavibacter</taxon>
    </lineage>
</organism>
<feature type="region of interest" description="Disordered" evidence="1">
    <location>
        <begin position="14"/>
        <end position="36"/>
    </location>
</feature>
<comment type="caution">
    <text evidence="3">The sequence shown here is derived from an EMBL/GenBank/DDBJ whole genome shotgun (WGS) entry which is preliminary data.</text>
</comment>
<sequence>MRLSSWTTARSWPWLTSTPSRSPSTEQGAAHRDSSTTAVRLICPPRRKAHPVTANEAWDALSETLEDNAPACRGDERFTADRLTDRQREDCESICGRCIVVDLCDTYALTARVEAGYWGGHIYSPKGRR</sequence>
<feature type="domain" description="4Fe-4S Wbl-type" evidence="2">
    <location>
        <begin position="71"/>
        <end position="128"/>
    </location>
</feature>
<name>A0ABX9N772_9MICO</name>
<dbReference type="Pfam" id="PF02467">
    <property type="entry name" value="Whib"/>
    <property type="match status" value="1"/>
</dbReference>
<accession>A0ABX9N772</accession>
<protein>
    <recommendedName>
        <fullName evidence="2">4Fe-4S Wbl-type domain-containing protein</fullName>
    </recommendedName>
</protein>
<dbReference type="PROSITE" id="PS51674">
    <property type="entry name" value="4FE4S_WBL"/>
    <property type="match status" value="1"/>
</dbReference>
<dbReference type="EMBL" id="QWEE01000045">
    <property type="protein sequence ID" value="RII93287.1"/>
    <property type="molecule type" value="Genomic_DNA"/>
</dbReference>
<keyword evidence="4" id="KW-1185">Reference proteome</keyword>
<feature type="compositionally biased region" description="Polar residues" evidence="1">
    <location>
        <begin position="14"/>
        <end position="27"/>
    </location>
</feature>
<gene>
    <name evidence="3" type="ORF">DZF98_04765</name>
</gene>
<reference evidence="3 4" key="1">
    <citation type="submission" date="2018-08" db="EMBL/GenBank/DDBJ databases">
        <title>Genome Sequence of Clavibacter michiganensis Subspecies type strains, and the Atypical Peach-Colored Strains Isolated from Tomato.</title>
        <authorList>
            <person name="Osdaghi E."/>
            <person name="Portier P."/>
            <person name="Briand M."/>
            <person name="Jacques M.-A."/>
        </authorList>
    </citation>
    <scope>NUCLEOTIDE SEQUENCE [LARGE SCALE GENOMIC DNA]</scope>
    <source>
        <strain evidence="3 4">CFBP 8216</strain>
    </source>
</reference>
<dbReference type="Proteomes" id="UP000265355">
    <property type="component" value="Unassembled WGS sequence"/>
</dbReference>